<organism evidence="10 11">
    <name type="scientific">Rheinheimera marina</name>
    <dbReference type="NCBI Taxonomy" id="1774958"/>
    <lineage>
        <taxon>Bacteria</taxon>
        <taxon>Pseudomonadati</taxon>
        <taxon>Pseudomonadota</taxon>
        <taxon>Gammaproteobacteria</taxon>
        <taxon>Chromatiales</taxon>
        <taxon>Chromatiaceae</taxon>
        <taxon>Rheinheimera</taxon>
    </lineage>
</organism>
<comment type="caution">
    <text evidence="8">Lacks conserved residue(s) required for the propagation of feature annotation.</text>
</comment>
<evidence type="ECO:0000256" key="8">
    <source>
        <dbReference type="PROSITE-ProRule" id="PRU01379"/>
    </source>
</evidence>
<evidence type="ECO:0000256" key="7">
    <source>
        <dbReference type="ARBA" id="ARBA00023049"/>
    </source>
</evidence>
<evidence type="ECO:0000256" key="1">
    <source>
        <dbReference type="ARBA" id="ARBA00001947"/>
    </source>
</evidence>
<protein>
    <submittedName>
        <fullName evidence="10">DUF2817 domain-containing protein</fullName>
    </submittedName>
</protein>
<accession>A0ABV9JKX7</accession>
<evidence type="ECO:0000256" key="6">
    <source>
        <dbReference type="ARBA" id="ARBA00022833"/>
    </source>
</evidence>
<evidence type="ECO:0000256" key="5">
    <source>
        <dbReference type="ARBA" id="ARBA00022801"/>
    </source>
</evidence>
<comment type="caution">
    <text evidence="10">The sequence shown here is derived from an EMBL/GenBank/DDBJ whole genome shotgun (WGS) entry which is preliminary data.</text>
</comment>
<evidence type="ECO:0000313" key="11">
    <source>
        <dbReference type="Proteomes" id="UP001595962"/>
    </source>
</evidence>
<sequence length="339" mass="39246">MRSARVRHLLPELIRLEALLDRAPAQVSAQCWAEFEFSGIRLPSYLIELGARDPAKPNLLLVGGVHGLERIGSAVLIAFLESLQNRLNWDQTLADSLSQLNLYLLPMVNPVGMALKTRSNGHGVDLMRNGQVRCEGKAAFLVGGHLLSKRLPWYRGNPLQPEAETQALVRLVREKLFRGPFSLVLDCHSGFGVMDRLWFPYAKSREPVPHLAELFRLRQLLFDSYPYQPYQFEPQSQHYLCHGDLWDQLYDESLQTDTTFLPLTLEMGSWNWVRKNPWQLLDLLGMFHPVKPHRVKRVLRTHLTLLHFLISATASQQQWRQSLYPRMHRQQALELWYGR</sequence>
<dbReference type="SUPFAM" id="SSF53187">
    <property type="entry name" value="Zn-dependent exopeptidases"/>
    <property type="match status" value="1"/>
</dbReference>
<evidence type="ECO:0000256" key="4">
    <source>
        <dbReference type="ARBA" id="ARBA00022723"/>
    </source>
</evidence>
<dbReference type="Pfam" id="PF00246">
    <property type="entry name" value="Peptidase_M14"/>
    <property type="match status" value="1"/>
</dbReference>
<evidence type="ECO:0000256" key="2">
    <source>
        <dbReference type="ARBA" id="ARBA00005988"/>
    </source>
</evidence>
<keyword evidence="7" id="KW-0482">Metalloprotease</keyword>
<dbReference type="InterPro" id="IPR000834">
    <property type="entry name" value="Peptidase_M14"/>
</dbReference>
<dbReference type="InterPro" id="IPR057246">
    <property type="entry name" value="CARBOXYPEPT_ZN_1"/>
</dbReference>
<evidence type="ECO:0000259" key="9">
    <source>
        <dbReference type="PROSITE" id="PS52035"/>
    </source>
</evidence>
<evidence type="ECO:0000313" key="10">
    <source>
        <dbReference type="EMBL" id="MFC4654921.1"/>
    </source>
</evidence>
<name>A0ABV9JKX7_9GAMM</name>
<keyword evidence="4" id="KW-0479">Metal-binding</keyword>
<keyword evidence="3" id="KW-0645">Protease</keyword>
<proteinExistence type="inferred from homology"/>
<keyword evidence="5" id="KW-0378">Hydrolase</keyword>
<dbReference type="PANTHER" id="PTHR11705:SF143">
    <property type="entry name" value="SLL0236 PROTEIN"/>
    <property type="match status" value="1"/>
</dbReference>
<comment type="cofactor">
    <cofactor evidence="1">
        <name>Zn(2+)</name>
        <dbReference type="ChEBI" id="CHEBI:29105"/>
    </cofactor>
</comment>
<dbReference type="EMBL" id="JBHSGB010000006">
    <property type="protein sequence ID" value="MFC4654921.1"/>
    <property type="molecule type" value="Genomic_DNA"/>
</dbReference>
<reference evidence="11" key="1">
    <citation type="journal article" date="2019" name="Int. J. Syst. Evol. Microbiol.">
        <title>The Global Catalogue of Microorganisms (GCM) 10K type strain sequencing project: providing services to taxonomists for standard genome sequencing and annotation.</title>
        <authorList>
            <consortium name="The Broad Institute Genomics Platform"/>
            <consortium name="The Broad Institute Genome Sequencing Center for Infectious Disease"/>
            <person name="Wu L."/>
            <person name="Ma J."/>
        </authorList>
    </citation>
    <scope>NUCLEOTIDE SEQUENCE [LARGE SCALE GENOMIC DNA]</scope>
    <source>
        <strain evidence="11">DT28</strain>
    </source>
</reference>
<feature type="domain" description="Peptidase M14" evidence="9">
    <location>
        <begin position="6"/>
        <end position="339"/>
    </location>
</feature>
<dbReference type="Proteomes" id="UP001595962">
    <property type="component" value="Unassembled WGS sequence"/>
</dbReference>
<dbReference type="RefSeq" id="WP_377333099.1">
    <property type="nucleotide sequence ID" value="NZ_JBHSGB010000006.1"/>
</dbReference>
<dbReference type="Gene3D" id="3.40.630.10">
    <property type="entry name" value="Zn peptidases"/>
    <property type="match status" value="1"/>
</dbReference>
<evidence type="ECO:0000256" key="3">
    <source>
        <dbReference type="ARBA" id="ARBA00022670"/>
    </source>
</evidence>
<dbReference type="PROSITE" id="PS52035">
    <property type="entry name" value="PEPTIDASE_M14"/>
    <property type="match status" value="1"/>
</dbReference>
<keyword evidence="11" id="KW-1185">Reference proteome</keyword>
<dbReference type="PANTHER" id="PTHR11705">
    <property type="entry name" value="PROTEASE FAMILY M14 CARBOXYPEPTIDASE A,B"/>
    <property type="match status" value="1"/>
</dbReference>
<dbReference type="PROSITE" id="PS00132">
    <property type="entry name" value="CARBOXYPEPT_ZN_1"/>
    <property type="match status" value="1"/>
</dbReference>
<comment type="similarity">
    <text evidence="2 8">Belongs to the peptidase M14 family.</text>
</comment>
<gene>
    <name evidence="10" type="ORF">ACFO3I_07840</name>
</gene>
<keyword evidence="6" id="KW-0862">Zinc</keyword>